<feature type="region of interest" description="Disordered" evidence="1">
    <location>
        <begin position="58"/>
        <end position="82"/>
    </location>
</feature>
<dbReference type="EMBL" id="GEGO01006552">
    <property type="protein sequence ID" value="JAR88852.1"/>
    <property type="molecule type" value="Transcribed_RNA"/>
</dbReference>
<name>A0A147BEI6_IXORI</name>
<sequence length="118" mass="12404">MASRRSITMTGQNLSPVFEHALRGDSENSGQESPGGRAPQLVGAHTLDFMEFSLDPAAAPATSTVKDPEKSAKAKGGPSGTPDAVLPPIILPCARRPPLLAFLPCTDCCSCLVFRKQI</sequence>
<feature type="region of interest" description="Disordered" evidence="1">
    <location>
        <begin position="1"/>
        <end position="42"/>
    </location>
</feature>
<protein>
    <submittedName>
        <fullName evidence="2">Uncharacterized protein</fullName>
    </submittedName>
</protein>
<evidence type="ECO:0000256" key="1">
    <source>
        <dbReference type="SAM" id="MobiDB-lite"/>
    </source>
</evidence>
<proteinExistence type="predicted"/>
<accession>A0A147BEI6</accession>
<reference evidence="2" key="1">
    <citation type="journal article" date="2018" name="PLoS Negl. Trop. Dis.">
        <title>Sialome diversity of ticks revealed by RNAseq of single tick salivary glands.</title>
        <authorList>
            <person name="Perner J."/>
            <person name="Kropackova S."/>
            <person name="Kopacek P."/>
            <person name="Ribeiro J.M."/>
        </authorList>
    </citation>
    <scope>NUCLEOTIDE SEQUENCE</scope>
    <source>
        <strain evidence="2">Siblings of single egg batch collected in Ceske Budejovice</strain>
        <tissue evidence="2">Salivary glands</tissue>
    </source>
</reference>
<dbReference type="AlphaFoldDB" id="A0A147BEI6"/>
<organism evidence="2">
    <name type="scientific">Ixodes ricinus</name>
    <name type="common">Common tick</name>
    <name type="synonym">Acarus ricinus</name>
    <dbReference type="NCBI Taxonomy" id="34613"/>
    <lineage>
        <taxon>Eukaryota</taxon>
        <taxon>Metazoa</taxon>
        <taxon>Ecdysozoa</taxon>
        <taxon>Arthropoda</taxon>
        <taxon>Chelicerata</taxon>
        <taxon>Arachnida</taxon>
        <taxon>Acari</taxon>
        <taxon>Parasitiformes</taxon>
        <taxon>Ixodida</taxon>
        <taxon>Ixodoidea</taxon>
        <taxon>Ixodidae</taxon>
        <taxon>Ixodinae</taxon>
        <taxon>Ixodes</taxon>
    </lineage>
</organism>
<evidence type="ECO:0000313" key="2">
    <source>
        <dbReference type="EMBL" id="JAR88852.1"/>
    </source>
</evidence>
<feature type="compositionally biased region" description="Polar residues" evidence="1">
    <location>
        <begin position="1"/>
        <end position="15"/>
    </location>
</feature>